<evidence type="ECO:0000313" key="1">
    <source>
        <dbReference type="EMBL" id="CUV11383.1"/>
    </source>
</evidence>
<reference evidence="1" key="1">
    <citation type="submission" date="2015-10" db="EMBL/GenBank/DDBJ databases">
        <authorList>
            <person name="Gilbert D.G."/>
        </authorList>
    </citation>
    <scope>NUCLEOTIDE SEQUENCE</scope>
    <source>
        <strain evidence="1">Phyl III-seqv23</strain>
    </source>
</reference>
<proteinExistence type="predicted"/>
<gene>
    <name evidence="1" type="ORF">RUN39_v1_120007</name>
</gene>
<dbReference type="PATRIC" id="fig|305.106.peg.2351"/>
<evidence type="ECO:0008006" key="2">
    <source>
        <dbReference type="Google" id="ProtNLM"/>
    </source>
</evidence>
<dbReference type="AlphaFoldDB" id="A0A0S4TMT6"/>
<accession>A0A0S4TMT6</accession>
<dbReference type="InterPro" id="IPR018697">
    <property type="entry name" value="DUF2199"/>
</dbReference>
<dbReference type="EMBL" id="LN899819">
    <property type="protein sequence ID" value="CUV11383.1"/>
    <property type="molecule type" value="Genomic_DNA"/>
</dbReference>
<organism evidence="1">
    <name type="scientific">Ralstonia solanacearum</name>
    <name type="common">Pseudomonas solanacearum</name>
    <dbReference type="NCBI Taxonomy" id="305"/>
    <lineage>
        <taxon>Bacteria</taxon>
        <taxon>Pseudomonadati</taxon>
        <taxon>Pseudomonadota</taxon>
        <taxon>Betaproteobacteria</taxon>
        <taxon>Burkholderiales</taxon>
        <taxon>Burkholderiaceae</taxon>
        <taxon>Ralstonia</taxon>
        <taxon>Ralstonia solanacearum species complex</taxon>
    </lineage>
</organism>
<sequence>MSKFRFQCAQCDEWHESEPSIGFELPDYLLGIPEAERDARAWWSEDLCVIDNQYFYVRACMEVPIVGAAEPFLWGIWVSLSERSFADYTAGLESGDVGGPYFSWLGNILPGYPSPVGLKSQTFPQPGNDRPLVRLEVSDHPLSQDFHNGMAEERARAIFEMILHRQNTPH</sequence>
<dbReference type="Pfam" id="PF09965">
    <property type="entry name" value="DUF2199"/>
    <property type="match status" value="1"/>
</dbReference>
<protein>
    <recommendedName>
        <fullName evidence="2">DUF2199 domain-containing protein</fullName>
    </recommendedName>
</protein>
<name>A0A0S4TMT6_RALSL</name>